<dbReference type="AlphaFoldDB" id="A0ABD0RY54"/>
<gene>
    <name evidence="1" type="ORF">M9458_001501</name>
</gene>
<name>A0ABD0RY54_CIRMR</name>
<sequence>VQHPCECHVCNQGNGDGSTSGLNSTCLPTSRLHAGGHQFFSEKTAAHPALHLYPHIHGHLPLHNLSHLPRPLLPTLYSTPPLTHSK</sequence>
<proteinExistence type="predicted"/>
<dbReference type="InterPro" id="IPR029717">
    <property type="entry name" value="FAM193"/>
</dbReference>
<evidence type="ECO:0000313" key="2">
    <source>
        <dbReference type="Proteomes" id="UP001529510"/>
    </source>
</evidence>
<dbReference type="PANTHER" id="PTHR15109:SF2">
    <property type="entry name" value="PROTEIN FAM193A"/>
    <property type="match status" value="1"/>
</dbReference>
<keyword evidence="2" id="KW-1185">Reference proteome</keyword>
<protein>
    <submittedName>
        <fullName evidence="1">Uncharacterized protein</fullName>
    </submittedName>
</protein>
<feature type="non-terminal residue" evidence="1">
    <location>
        <position position="1"/>
    </location>
</feature>
<dbReference type="Proteomes" id="UP001529510">
    <property type="component" value="Unassembled WGS sequence"/>
</dbReference>
<organism evidence="1 2">
    <name type="scientific">Cirrhinus mrigala</name>
    <name type="common">Mrigala</name>
    <dbReference type="NCBI Taxonomy" id="683832"/>
    <lineage>
        <taxon>Eukaryota</taxon>
        <taxon>Metazoa</taxon>
        <taxon>Chordata</taxon>
        <taxon>Craniata</taxon>
        <taxon>Vertebrata</taxon>
        <taxon>Euteleostomi</taxon>
        <taxon>Actinopterygii</taxon>
        <taxon>Neopterygii</taxon>
        <taxon>Teleostei</taxon>
        <taxon>Ostariophysi</taxon>
        <taxon>Cypriniformes</taxon>
        <taxon>Cyprinidae</taxon>
        <taxon>Labeoninae</taxon>
        <taxon>Labeonini</taxon>
        <taxon>Cirrhinus</taxon>
    </lineage>
</organism>
<comment type="caution">
    <text evidence="1">The sequence shown here is derived from an EMBL/GenBank/DDBJ whole genome shotgun (WGS) entry which is preliminary data.</text>
</comment>
<feature type="non-terminal residue" evidence="1">
    <location>
        <position position="86"/>
    </location>
</feature>
<dbReference type="EMBL" id="JAMKFB020000001">
    <property type="protein sequence ID" value="KAL0203483.1"/>
    <property type="molecule type" value="Genomic_DNA"/>
</dbReference>
<reference evidence="1 2" key="1">
    <citation type="submission" date="2024-05" db="EMBL/GenBank/DDBJ databases">
        <title>Genome sequencing and assembly of Indian major carp, Cirrhinus mrigala (Hamilton, 1822).</title>
        <authorList>
            <person name="Mohindra V."/>
            <person name="Chowdhury L.M."/>
            <person name="Lal K."/>
            <person name="Jena J.K."/>
        </authorList>
    </citation>
    <scope>NUCLEOTIDE SEQUENCE [LARGE SCALE GENOMIC DNA]</scope>
    <source>
        <strain evidence="1">CM1030</strain>
        <tissue evidence="1">Blood</tissue>
    </source>
</reference>
<accession>A0ABD0RY54</accession>
<evidence type="ECO:0000313" key="1">
    <source>
        <dbReference type="EMBL" id="KAL0203483.1"/>
    </source>
</evidence>
<dbReference type="PANTHER" id="PTHR15109">
    <property type="entry name" value="AGAP004327-PA"/>
    <property type="match status" value="1"/>
</dbReference>